<accession>A0A9P9IAV9</accession>
<comment type="caution">
    <text evidence="2">The sequence shown here is derived from an EMBL/GenBank/DDBJ whole genome shotgun (WGS) entry which is preliminary data.</text>
</comment>
<evidence type="ECO:0000256" key="1">
    <source>
        <dbReference type="SAM" id="MobiDB-lite"/>
    </source>
</evidence>
<dbReference type="Proteomes" id="UP000738349">
    <property type="component" value="Unassembled WGS sequence"/>
</dbReference>
<dbReference type="InterPro" id="IPR011990">
    <property type="entry name" value="TPR-like_helical_dom_sf"/>
</dbReference>
<feature type="compositionally biased region" description="Basic and acidic residues" evidence="1">
    <location>
        <begin position="331"/>
        <end position="348"/>
    </location>
</feature>
<dbReference type="AlphaFoldDB" id="A0A9P9IAV9"/>
<feature type="region of interest" description="Disordered" evidence="1">
    <location>
        <begin position="1"/>
        <end position="20"/>
    </location>
</feature>
<keyword evidence="3" id="KW-1185">Reference proteome</keyword>
<dbReference type="SUPFAM" id="SSF48452">
    <property type="entry name" value="TPR-like"/>
    <property type="match status" value="1"/>
</dbReference>
<dbReference type="Gene3D" id="1.25.40.10">
    <property type="entry name" value="Tetratricopeptide repeat domain"/>
    <property type="match status" value="1"/>
</dbReference>
<organism evidence="2 3">
    <name type="scientific">Dactylonectria macrodidyma</name>
    <dbReference type="NCBI Taxonomy" id="307937"/>
    <lineage>
        <taxon>Eukaryota</taxon>
        <taxon>Fungi</taxon>
        <taxon>Dikarya</taxon>
        <taxon>Ascomycota</taxon>
        <taxon>Pezizomycotina</taxon>
        <taxon>Sordariomycetes</taxon>
        <taxon>Hypocreomycetidae</taxon>
        <taxon>Hypocreales</taxon>
        <taxon>Nectriaceae</taxon>
        <taxon>Dactylonectria</taxon>
    </lineage>
</organism>
<feature type="compositionally biased region" description="Basic and acidic residues" evidence="1">
    <location>
        <begin position="314"/>
        <end position="324"/>
    </location>
</feature>
<feature type="compositionally biased region" description="Polar residues" evidence="1">
    <location>
        <begin position="1"/>
        <end position="18"/>
    </location>
</feature>
<sequence>MSSSDHASDKLVTQNSPKPASANYPVLLHKLAQACLTEGRNEDAIGLLKSELSPSQPRSSDEAMSELDLADAYMIDGRPKDAIDLLERRTQITIARELICTPEGKAYIWGSYLLIYILRSQYLPQAYPAEHRNEDAINPLKSEPSPSQPRSSDQVMLELDLAAAYMIDGRPKDAIDLLERRTQITIARERICTPEGRDYTWWSYLQIYILRRQYLAQAYLAHDRAQDGIGCLEKLESMVGHIDTMAGGFTGTTLYQRAGTTMRRLIHHCLARAYLANGRINDAINRLERVSSAERGGEYMDYPLQDMLKQDLDAAKDADKHSEQELTGASKDADKHSEQGLTDASKDDPELSGLKRILWAFQTQRTFHKLSDALYDDYHQWDIERSNRRREQRSNRRQGQRSNRRRVRRSNRRRAQHGTLTQ</sequence>
<reference evidence="2" key="1">
    <citation type="journal article" date="2021" name="Nat. Commun.">
        <title>Genetic determinants of endophytism in the Arabidopsis root mycobiome.</title>
        <authorList>
            <person name="Mesny F."/>
            <person name="Miyauchi S."/>
            <person name="Thiergart T."/>
            <person name="Pickel B."/>
            <person name="Atanasova L."/>
            <person name="Karlsson M."/>
            <person name="Huettel B."/>
            <person name="Barry K.W."/>
            <person name="Haridas S."/>
            <person name="Chen C."/>
            <person name="Bauer D."/>
            <person name="Andreopoulos W."/>
            <person name="Pangilinan J."/>
            <person name="LaButti K."/>
            <person name="Riley R."/>
            <person name="Lipzen A."/>
            <person name="Clum A."/>
            <person name="Drula E."/>
            <person name="Henrissat B."/>
            <person name="Kohler A."/>
            <person name="Grigoriev I.V."/>
            <person name="Martin F.M."/>
            <person name="Hacquard S."/>
        </authorList>
    </citation>
    <scope>NUCLEOTIDE SEQUENCE</scope>
    <source>
        <strain evidence="2">MPI-CAGE-AT-0147</strain>
    </source>
</reference>
<feature type="region of interest" description="Disordered" evidence="1">
    <location>
        <begin position="314"/>
        <end position="348"/>
    </location>
</feature>
<evidence type="ECO:0000313" key="2">
    <source>
        <dbReference type="EMBL" id="KAH7114136.1"/>
    </source>
</evidence>
<gene>
    <name evidence="2" type="ORF">EDB81DRAFT_862473</name>
</gene>
<evidence type="ECO:0000313" key="3">
    <source>
        <dbReference type="Proteomes" id="UP000738349"/>
    </source>
</evidence>
<feature type="compositionally biased region" description="Basic residues" evidence="1">
    <location>
        <begin position="387"/>
        <end position="416"/>
    </location>
</feature>
<protein>
    <submittedName>
        <fullName evidence="2">Uncharacterized protein</fullName>
    </submittedName>
</protein>
<proteinExistence type="predicted"/>
<feature type="region of interest" description="Disordered" evidence="1">
    <location>
        <begin position="387"/>
        <end position="422"/>
    </location>
</feature>
<name>A0A9P9IAV9_9HYPO</name>
<dbReference type="EMBL" id="JAGMUV010000033">
    <property type="protein sequence ID" value="KAH7114136.1"/>
    <property type="molecule type" value="Genomic_DNA"/>
</dbReference>